<dbReference type="InterPro" id="IPR008969">
    <property type="entry name" value="CarboxyPept-like_regulatory"/>
</dbReference>
<dbReference type="PROSITE" id="PS51892">
    <property type="entry name" value="SUBTILASE"/>
    <property type="match status" value="1"/>
</dbReference>
<feature type="signal peptide" evidence="6">
    <location>
        <begin position="1"/>
        <end position="35"/>
    </location>
</feature>
<dbReference type="Gene3D" id="2.60.120.260">
    <property type="entry name" value="Galactose-binding domain-like"/>
    <property type="match status" value="1"/>
</dbReference>
<dbReference type="InterPro" id="IPR015915">
    <property type="entry name" value="Kelch-typ_b-propeller"/>
</dbReference>
<dbReference type="InterPro" id="IPR015500">
    <property type="entry name" value="Peptidase_S8_subtilisin-rel"/>
</dbReference>
<dbReference type="InterPro" id="IPR033857">
    <property type="entry name" value="Bacillopeptidase_F"/>
</dbReference>
<protein>
    <recommendedName>
        <fullName evidence="7">Peptidase S8/S53 domain-containing protein</fullName>
    </recommendedName>
</protein>
<dbReference type="Pfam" id="PF24681">
    <property type="entry name" value="Kelch_KLHDC2_KLHL20_DRC7"/>
    <property type="match status" value="1"/>
</dbReference>
<dbReference type="InterPro" id="IPR036852">
    <property type="entry name" value="Peptidase_S8/S53_dom_sf"/>
</dbReference>
<evidence type="ECO:0000313" key="9">
    <source>
        <dbReference type="Proteomes" id="UP000603200"/>
    </source>
</evidence>
<dbReference type="Pfam" id="PF01344">
    <property type="entry name" value="Kelch_1"/>
    <property type="match status" value="1"/>
</dbReference>
<dbReference type="SUPFAM" id="SSF49452">
    <property type="entry name" value="Starch-binding domain-like"/>
    <property type="match status" value="1"/>
</dbReference>
<dbReference type="SMART" id="SM00612">
    <property type="entry name" value="Kelch"/>
    <property type="match status" value="5"/>
</dbReference>
<dbReference type="PRINTS" id="PR00723">
    <property type="entry name" value="SUBTILISIN"/>
</dbReference>
<reference evidence="8 9" key="1">
    <citation type="submission" date="2021-01" db="EMBL/GenBank/DDBJ databases">
        <title>Whole genome shotgun sequence of Actinoplanes humidus NBRC 14915.</title>
        <authorList>
            <person name="Komaki H."/>
            <person name="Tamura T."/>
        </authorList>
    </citation>
    <scope>NUCLEOTIDE SEQUENCE [LARGE SCALE GENOMIC DNA]</scope>
    <source>
        <strain evidence="8 9">NBRC 14915</strain>
    </source>
</reference>
<dbReference type="SUPFAM" id="SSF49464">
    <property type="entry name" value="Carboxypeptidase regulatory domain-like"/>
    <property type="match status" value="2"/>
</dbReference>
<dbReference type="Pfam" id="PF13715">
    <property type="entry name" value="CarbopepD_reg_2"/>
    <property type="match status" value="1"/>
</dbReference>
<dbReference type="InterPro" id="IPR013784">
    <property type="entry name" value="Carb-bd-like_fold"/>
</dbReference>
<dbReference type="Pfam" id="PF00082">
    <property type="entry name" value="Peptidase_S8"/>
    <property type="match status" value="1"/>
</dbReference>
<dbReference type="PROSITE" id="PS00138">
    <property type="entry name" value="SUBTILASE_SER"/>
    <property type="match status" value="1"/>
</dbReference>
<feature type="active site" description="Charge relay system" evidence="5">
    <location>
        <position position="413"/>
    </location>
</feature>
<evidence type="ECO:0000256" key="2">
    <source>
        <dbReference type="ARBA" id="ARBA00022670"/>
    </source>
</evidence>
<evidence type="ECO:0000256" key="4">
    <source>
        <dbReference type="ARBA" id="ARBA00022825"/>
    </source>
</evidence>
<sequence length="1457" mass="149162">MSGPRVNRVRRRSIAGATLALAITLTGLPGTAAHAADPSPAVSSELLSTLAKDGTASFWVYLRDKADLASAAKVADKKDRTTRVYRELTTTATESQKGLRTLLDGRKASYSTYWIANAVRVTGDRALLDSISARADVERIDPVRTFKVIEPVAKKAAKASTAAVEWGVTDIGAPRVWEDFTDKGEGIVVGSVDTGVDITHPAIKSHYRGLQSDGSVDNNYNWFDPSNACGGTGPCDNVGHGTHTIGTMVGGDGGSNQIGVAPGAKFISAKGCESDNCSDASLLAGGQWILAPTDSNGQNPRPDLRPDVVNNSWGGGRGDLWYEDTVQAWVAAGIFPAIANGNAGPGCNTASNPGDYPDAYAVGAYDSGHAIASFSGRGSSSIDNSVKPDISAPGVAVRSAVPGDDYEAWDGTSMATPHVAGAVALIWAAAPTLRGDIAATRALLDGTAIDTSDTSCGGTATDNNVWGEGRLDVYNAVLDAPRGPIARASGTVTDASTGNPLADVTVTAAGRTVATGADGKYQLVFEAGTYDVTATKYGYLSKTITVTAGEGEVKTVNFALTPAQLVTVSGTVTDGSGHGWPLYAKVEVSGRPGAPLFTDPVTGRYSVSLPASTSYELKATPVYPGYQPTTEDVIVGTAAKTANIVVPVEAACTATGYSASYGTPALTESFGGTGTPAGWSVVNRTDGGGWGFTDIGNRGNKTGGTGGFAIIDSDKLGSGKAQDSDLISPPIDLSEQTAPFVRFKSDFYALSSPADIDVTIDGGTTWTNVWHQTASRRGPANEEVSLAPAAGAAAAQVRFRYAGSYSWWWQVDDVEVVNRACTPIPGGLVVGNTTDSNTGLALNGVTVTSDDAPADKGVSAATPADTNLADGFYWLFSTATGSHPFTASKAPYQSLTKTVAVTANGVKRADYALKAGRLTVTPTEIQSFQTYGTTRSTTVTVTNTGNAATTVDVLERPKGFEALKTKGTAGTTVQMKGLSTAMTGPSFAATNPKAGTQAADSWTALPNYPTAIYDNAAATIDGKVYSVGGGSTTGTEKKAFVYADGAWTTLPDLPSARSKPVAAAVDGKLYVIGGWGPGGTPVNTVDVFDPAAGTWSTPATTNPKPASAAGSAIIDGKVYLVGGCLDGNCASTADVVVFDAASGSFSTTTSYPNKTSFIGCGALGGKVYCSGGYDGTASTKATKVLDPTSGAWTAVADAPVDLWGGQVSAAGGLLVLAGGVANGSSGVTSQTIGYDPAADSWSTLPAMATPRYRGAGACGFYRIGGSVTPFVGNADSALLDGLGECDAEGDVSWLTEDPVTFELAPGKSKSVKVTLTATAAAGVAQPGQFTAQLGLRAATPYPVPNVNVEMNVSPPASWGKIQGTVTGVSCNGTSTPLKATIRLNGTTSYTLIADASGHYQWWLPKGTYQAIVAKDGWIPEVQSSKVSAGFVLTADFTLDPVISCALREQVATRKGTL</sequence>
<evidence type="ECO:0000259" key="7">
    <source>
        <dbReference type="Pfam" id="PF00082"/>
    </source>
</evidence>
<evidence type="ECO:0000256" key="5">
    <source>
        <dbReference type="PROSITE-ProRule" id="PRU01240"/>
    </source>
</evidence>
<dbReference type="Gene3D" id="2.120.10.80">
    <property type="entry name" value="Kelch-type beta propeller"/>
    <property type="match status" value="2"/>
</dbReference>
<name>A0ABQ3ZGT4_9ACTN</name>
<proteinExistence type="inferred from homology"/>
<evidence type="ECO:0000256" key="3">
    <source>
        <dbReference type="ARBA" id="ARBA00022801"/>
    </source>
</evidence>
<dbReference type="Proteomes" id="UP000603200">
    <property type="component" value="Unassembled WGS sequence"/>
</dbReference>
<dbReference type="InterPro" id="IPR050131">
    <property type="entry name" value="Peptidase_S8_subtilisin-like"/>
</dbReference>
<dbReference type="PANTHER" id="PTHR43806:SF67">
    <property type="entry name" value="EGF-LIKE DOMAIN-CONTAINING PROTEIN"/>
    <property type="match status" value="1"/>
</dbReference>
<dbReference type="SUPFAM" id="SSF117281">
    <property type="entry name" value="Kelch motif"/>
    <property type="match status" value="1"/>
</dbReference>
<dbReference type="Gene3D" id="2.60.40.1120">
    <property type="entry name" value="Carboxypeptidase-like, regulatory domain"/>
    <property type="match status" value="4"/>
</dbReference>
<comment type="similarity">
    <text evidence="1 5">Belongs to the peptidase S8 family.</text>
</comment>
<evidence type="ECO:0000256" key="6">
    <source>
        <dbReference type="SAM" id="SignalP"/>
    </source>
</evidence>
<dbReference type="PANTHER" id="PTHR43806">
    <property type="entry name" value="PEPTIDASE S8"/>
    <property type="match status" value="1"/>
</dbReference>
<evidence type="ECO:0000256" key="1">
    <source>
        <dbReference type="ARBA" id="ARBA00011073"/>
    </source>
</evidence>
<keyword evidence="9" id="KW-1185">Reference proteome</keyword>
<feature type="active site" description="Charge relay system" evidence="5">
    <location>
        <position position="193"/>
    </location>
</feature>
<keyword evidence="3 5" id="KW-0378">Hydrolase</keyword>
<dbReference type="InterPro" id="IPR000209">
    <property type="entry name" value="Peptidase_S8/S53_dom"/>
</dbReference>
<dbReference type="SUPFAM" id="SSF52743">
    <property type="entry name" value="Subtilisin-like"/>
    <property type="match status" value="1"/>
</dbReference>
<accession>A0ABQ3ZGT4</accession>
<keyword evidence="2 5" id="KW-0645">Protease</keyword>
<dbReference type="Gene3D" id="3.40.50.200">
    <property type="entry name" value="Peptidase S8/S53 domain"/>
    <property type="match status" value="1"/>
</dbReference>
<keyword evidence="4 5" id="KW-0720">Serine protease</keyword>
<feature type="chain" id="PRO_5045709274" description="Peptidase S8/S53 domain-containing protein" evidence="6">
    <location>
        <begin position="36"/>
        <end position="1457"/>
    </location>
</feature>
<organism evidence="8 9">
    <name type="scientific">Winogradskya humida</name>
    <dbReference type="NCBI Taxonomy" id="113566"/>
    <lineage>
        <taxon>Bacteria</taxon>
        <taxon>Bacillati</taxon>
        <taxon>Actinomycetota</taxon>
        <taxon>Actinomycetes</taxon>
        <taxon>Micromonosporales</taxon>
        <taxon>Micromonosporaceae</taxon>
        <taxon>Winogradskya</taxon>
    </lineage>
</organism>
<keyword evidence="6" id="KW-0732">Signal</keyword>
<gene>
    <name evidence="8" type="ORF">Ahu01nite_008860</name>
</gene>
<dbReference type="InterPro" id="IPR006652">
    <property type="entry name" value="Kelch_1"/>
</dbReference>
<evidence type="ECO:0000313" key="8">
    <source>
        <dbReference type="EMBL" id="GIE17784.1"/>
    </source>
</evidence>
<dbReference type="InterPro" id="IPR023828">
    <property type="entry name" value="Peptidase_S8_Ser-AS"/>
</dbReference>
<dbReference type="CDD" id="cd07481">
    <property type="entry name" value="Peptidases_S8_BacillopeptidaseF-like"/>
    <property type="match status" value="1"/>
</dbReference>
<feature type="domain" description="Peptidase S8/S53" evidence="7">
    <location>
        <begin position="184"/>
        <end position="453"/>
    </location>
</feature>
<comment type="caution">
    <text evidence="8">The sequence shown here is derived from an EMBL/GenBank/DDBJ whole genome shotgun (WGS) entry which is preliminary data.</text>
</comment>
<feature type="active site" description="Charge relay system" evidence="5">
    <location>
        <position position="240"/>
    </location>
</feature>
<dbReference type="EMBL" id="BOMN01000012">
    <property type="protein sequence ID" value="GIE17784.1"/>
    <property type="molecule type" value="Genomic_DNA"/>
</dbReference>